<comment type="caution">
    <text evidence="2">The sequence shown here is derived from an EMBL/GenBank/DDBJ whole genome shotgun (WGS) entry which is preliminary data.</text>
</comment>
<accession>A0ABX0XH28</accession>
<keyword evidence="3" id="KW-1185">Reference proteome</keyword>
<dbReference type="EMBL" id="JAATJH010000015">
    <property type="protein sequence ID" value="NJC28507.1"/>
    <property type="molecule type" value="Genomic_DNA"/>
</dbReference>
<dbReference type="RefSeq" id="WP_168040598.1">
    <property type="nucleotide sequence ID" value="NZ_JAATJH010000015.1"/>
</dbReference>
<evidence type="ECO:0000313" key="3">
    <source>
        <dbReference type="Proteomes" id="UP000770785"/>
    </source>
</evidence>
<dbReference type="SUPFAM" id="SSF46689">
    <property type="entry name" value="Homeodomain-like"/>
    <property type="match status" value="1"/>
</dbReference>
<dbReference type="Pfam" id="PF00665">
    <property type="entry name" value="rve"/>
    <property type="match status" value="1"/>
</dbReference>
<dbReference type="InterPro" id="IPR009057">
    <property type="entry name" value="Homeodomain-like_sf"/>
</dbReference>
<evidence type="ECO:0000313" key="2">
    <source>
        <dbReference type="EMBL" id="NJC28507.1"/>
    </source>
</evidence>
<dbReference type="InterPro" id="IPR012337">
    <property type="entry name" value="RNaseH-like_sf"/>
</dbReference>
<protein>
    <submittedName>
        <fullName evidence="2">Transposase InsO family protein</fullName>
    </submittedName>
</protein>
<organism evidence="2 3">
    <name type="scientific">Neolewinella antarctica</name>
    <dbReference type="NCBI Taxonomy" id="442734"/>
    <lineage>
        <taxon>Bacteria</taxon>
        <taxon>Pseudomonadati</taxon>
        <taxon>Bacteroidota</taxon>
        <taxon>Saprospiria</taxon>
        <taxon>Saprospirales</taxon>
        <taxon>Lewinellaceae</taxon>
        <taxon>Neolewinella</taxon>
    </lineage>
</organism>
<reference evidence="2 3" key="1">
    <citation type="submission" date="2020-03" db="EMBL/GenBank/DDBJ databases">
        <title>Genomic Encyclopedia of Type Strains, Phase IV (KMG-IV): sequencing the most valuable type-strain genomes for metagenomic binning, comparative biology and taxonomic classification.</title>
        <authorList>
            <person name="Goeker M."/>
        </authorList>
    </citation>
    <scope>NUCLEOTIDE SEQUENCE [LARGE SCALE GENOMIC DNA]</scope>
    <source>
        <strain evidence="2 3">DSM 105096</strain>
    </source>
</reference>
<dbReference type="SUPFAM" id="SSF53098">
    <property type="entry name" value="Ribonuclease H-like"/>
    <property type="match status" value="1"/>
</dbReference>
<dbReference type="PANTHER" id="PTHR47515:SF2">
    <property type="entry name" value="INTEGRASE CORE DOMAIN PROTEIN"/>
    <property type="match status" value="1"/>
</dbReference>
<feature type="domain" description="Integrase catalytic" evidence="1">
    <location>
        <begin position="125"/>
        <end position="300"/>
    </location>
</feature>
<dbReference type="Gene3D" id="3.30.420.10">
    <property type="entry name" value="Ribonuclease H-like superfamily/Ribonuclease H"/>
    <property type="match status" value="1"/>
</dbReference>
<proteinExistence type="predicted"/>
<sequence length="401" mass="46845">MEQKNSFIRDHLSDEYYFSSLCESYGISRQSGYRLVRRYEAEGEDAFMDKSKRPLSSPGETSPEIVARIKYWRGFMKRCKFGAKKIHLRLTLEFDVERLPSLTTIHNILVREGLVVPRKKKRKVVAQHPRFDPTTSNEIWSIDHKGKFRLGNGRYCSPLTVCDSFSRFLFAAKGQYSENWRDTKQVLRSLFQQWGQPQHLHSDNGSAFASIQSPRGFGALSYWLLDHGILPVFSDPGSPGQNGRHERMHKDLKKECCNPPSINLRVQNRSMNRFKSVYNEIRGHESLDMRFPCDVHSRSATEYVDKVIDPVYGSELQTRKVCLNGAVRWKSHEWVTVCRALSGKYVGVLPLGNRVYEIYYRQECLGYFQQGEDIIKGHYYRLKSDRDLPHRYRDRGNRKRK</sequence>
<dbReference type="PANTHER" id="PTHR47515">
    <property type="entry name" value="LOW CALCIUM RESPONSE LOCUS PROTEIN T"/>
    <property type="match status" value="1"/>
</dbReference>
<dbReference type="InterPro" id="IPR036397">
    <property type="entry name" value="RNaseH_sf"/>
</dbReference>
<dbReference type="InterPro" id="IPR001584">
    <property type="entry name" value="Integrase_cat-core"/>
</dbReference>
<dbReference type="Pfam" id="PF13565">
    <property type="entry name" value="HTH_32"/>
    <property type="match status" value="1"/>
</dbReference>
<dbReference type="Proteomes" id="UP000770785">
    <property type="component" value="Unassembled WGS sequence"/>
</dbReference>
<name>A0ABX0XH28_9BACT</name>
<dbReference type="PROSITE" id="PS50994">
    <property type="entry name" value="INTEGRASE"/>
    <property type="match status" value="1"/>
</dbReference>
<evidence type="ECO:0000259" key="1">
    <source>
        <dbReference type="PROSITE" id="PS50994"/>
    </source>
</evidence>
<gene>
    <name evidence="2" type="ORF">GGR27_004032</name>
</gene>